<protein>
    <submittedName>
        <fullName evidence="2">Uncharacterized protein</fullName>
    </submittedName>
</protein>
<accession>A0A8H6DYI5</accession>
<proteinExistence type="predicted"/>
<feature type="region of interest" description="Disordered" evidence="1">
    <location>
        <begin position="95"/>
        <end position="137"/>
    </location>
</feature>
<name>A0A8H6DYI5_COCSA</name>
<gene>
    <name evidence="2" type="ORF">GGP41_004084</name>
</gene>
<feature type="region of interest" description="Disordered" evidence="1">
    <location>
        <begin position="20"/>
        <end position="43"/>
    </location>
</feature>
<organism evidence="2 3">
    <name type="scientific">Cochliobolus sativus</name>
    <name type="common">Common root rot and spot blotch fungus</name>
    <name type="synonym">Bipolaris sorokiniana</name>
    <dbReference type="NCBI Taxonomy" id="45130"/>
    <lineage>
        <taxon>Eukaryota</taxon>
        <taxon>Fungi</taxon>
        <taxon>Dikarya</taxon>
        <taxon>Ascomycota</taxon>
        <taxon>Pezizomycotina</taxon>
        <taxon>Dothideomycetes</taxon>
        <taxon>Pleosporomycetidae</taxon>
        <taxon>Pleosporales</taxon>
        <taxon>Pleosporineae</taxon>
        <taxon>Pleosporaceae</taxon>
        <taxon>Bipolaris</taxon>
    </lineage>
</organism>
<dbReference type="AlphaFoldDB" id="A0A8H6DYI5"/>
<evidence type="ECO:0000313" key="3">
    <source>
        <dbReference type="Proteomes" id="UP000624244"/>
    </source>
</evidence>
<reference evidence="2" key="1">
    <citation type="submission" date="2019-11" db="EMBL/GenBank/DDBJ databases">
        <title>Bipolaris sorokiniana Genome sequencing.</title>
        <authorList>
            <person name="Wang H."/>
        </authorList>
    </citation>
    <scope>NUCLEOTIDE SEQUENCE</scope>
</reference>
<evidence type="ECO:0000256" key="1">
    <source>
        <dbReference type="SAM" id="MobiDB-lite"/>
    </source>
</evidence>
<comment type="caution">
    <text evidence="2">The sequence shown here is derived from an EMBL/GenBank/DDBJ whole genome shotgun (WGS) entry which is preliminary data.</text>
</comment>
<evidence type="ECO:0000313" key="2">
    <source>
        <dbReference type="EMBL" id="KAF5851250.1"/>
    </source>
</evidence>
<dbReference type="EMBL" id="WNKQ01000005">
    <property type="protein sequence ID" value="KAF5851250.1"/>
    <property type="molecule type" value="Genomic_DNA"/>
</dbReference>
<sequence>MTVRDAIGGDACTVKNAHHVRAKIRKKERDSSQHQGPIVRNQNKIDAQCAISLRPKASKQDVEDTSITHNPVVEHREREIWIILTRSNAMQSPLSIAGPLAGNEQSNLSAAPSKGPTKPTVDDSGGRKPTPIDFPLASSLGPAIKQWVRTPAPAHLKRRSMV</sequence>
<dbReference type="Proteomes" id="UP000624244">
    <property type="component" value="Unassembled WGS sequence"/>
</dbReference>